<dbReference type="GO" id="GO:0005634">
    <property type="term" value="C:nucleus"/>
    <property type="evidence" value="ECO:0007669"/>
    <property type="project" value="UniProtKB-SubCell"/>
</dbReference>
<gene>
    <name evidence="14" type="ORF">RDWZM_003474</name>
</gene>
<evidence type="ECO:0000259" key="13">
    <source>
        <dbReference type="Pfam" id="PF00125"/>
    </source>
</evidence>
<sequence>MARTKQSKPQSTTSSKSTPIASKSPRRVSSRGKTSTPGSSRKSLPSHSSVKRAARRYRPGTLALREIRRYQNSTHLLVPRAPFHRLVREVATHYKDQVLFQLAALEALHEATENYLVGLFEDANLCAIHAHRVTIMPRDIQLARRIRGEART</sequence>
<dbReference type="Proteomes" id="UP001142055">
    <property type="component" value="Chromosome 1"/>
</dbReference>
<dbReference type="OMA" id="CQILANH"/>
<accession>A0A9Q0MG53</accession>
<dbReference type="Pfam" id="PF00125">
    <property type="entry name" value="Histone"/>
    <property type="match status" value="1"/>
</dbReference>
<dbReference type="AlphaFoldDB" id="A0A9Q0MG53"/>
<dbReference type="InterPro" id="IPR000164">
    <property type="entry name" value="Histone_H3/CENP-A"/>
</dbReference>
<dbReference type="InterPro" id="IPR009072">
    <property type="entry name" value="Histone-fold"/>
</dbReference>
<dbReference type="GO" id="GO:0030527">
    <property type="term" value="F:structural constituent of chromatin"/>
    <property type="evidence" value="ECO:0007669"/>
    <property type="project" value="InterPro"/>
</dbReference>
<comment type="function">
    <text evidence="1">Core component of nucleosome. Nucleosomes wrap and compact DNA into chromatin, limiting DNA accessibility to the cellular machineries which require DNA as a template. Histones thereby play a central role in transcription regulation, DNA repair, DNA replication and chromosomal stability. DNA accessibility is regulated via a complex set of post-translational modifications of histones, also called histone code, and nucleosome remodeling.</text>
</comment>
<comment type="subunit">
    <text evidence="5">The nucleosome is a histone octamer containing two molecules each of H2A, H2B, H3 and H4 assembled in one H3-H4 heterotetramer and two H2A-H2B heterodimers. The octamer wraps approximately 147 bp of DNA.</text>
</comment>
<keyword evidence="10" id="KW-0539">Nucleus</keyword>
<proteinExistence type="inferred from homology"/>
<keyword evidence="8" id="KW-0007">Acetylation</keyword>
<keyword evidence="15" id="KW-1185">Reference proteome</keyword>
<evidence type="ECO:0000256" key="11">
    <source>
        <dbReference type="ARBA" id="ARBA00023269"/>
    </source>
</evidence>
<dbReference type="GO" id="GO:0046982">
    <property type="term" value="F:protein heterodimerization activity"/>
    <property type="evidence" value="ECO:0007669"/>
    <property type="project" value="InterPro"/>
</dbReference>
<evidence type="ECO:0000256" key="7">
    <source>
        <dbReference type="ARBA" id="ARBA00022481"/>
    </source>
</evidence>
<dbReference type="OrthoDB" id="63185at2759"/>
<evidence type="ECO:0000256" key="1">
    <source>
        <dbReference type="ARBA" id="ARBA00002001"/>
    </source>
</evidence>
<comment type="caution">
    <text evidence="14">The sequence shown here is derived from an EMBL/GenBank/DDBJ whole genome shotgun (WGS) entry which is preliminary data.</text>
</comment>
<dbReference type="EMBL" id="JAPWDV010000001">
    <property type="protein sequence ID" value="KAJ6224929.1"/>
    <property type="molecule type" value="Genomic_DNA"/>
</dbReference>
<comment type="subcellular location">
    <subcellularLocation>
        <location evidence="3">Chromosome</location>
    </subcellularLocation>
    <subcellularLocation>
        <location evidence="2">Nucleus</location>
    </subcellularLocation>
</comment>
<dbReference type="PROSITE" id="PS00959">
    <property type="entry name" value="HISTONE_H3_2"/>
    <property type="match status" value="1"/>
</dbReference>
<feature type="domain" description="Core Histone H2A/H2B/H3" evidence="13">
    <location>
        <begin position="59"/>
        <end position="146"/>
    </location>
</feature>
<dbReference type="InterPro" id="IPR007125">
    <property type="entry name" value="H2A/H2B/H3"/>
</dbReference>
<feature type="compositionally biased region" description="Polar residues" evidence="12">
    <location>
        <begin position="31"/>
        <end position="48"/>
    </location>
</feature>
<dbReference type="GO" id="GO:0003677">
    <property type="term" value="F:DNA binding"/>
    <property type="evidence" value="ECO:0007669"/>
    <property type="project" value="UniProtKB-KW"/>
</dbReference>
<dbReference type="SUPFAM" id="SSF47113">
    <property type="entry name" value="Histone-fold"/>
    <property type="match status" value="1"/>
</dbReference>
<feature type="compositionally biased region" description="Low complexity" evidence="12">
    <location>
        <begin position="7"/>
        <end position="19"/>
    </location>
</feature>
<feature type="compositionally biased region" description="Basic residues" evidence="12">
    <location>
        <begin position="49"/>
        <end position="58"/>
    </location>
</feature>
<dbReference type="PRINTS" id="PR00622">
    <property type="entry name" value="HISTONEH3"/>
</dbReference>
<dbReference type="FunFam" id="1.10.20.10:FF:000096">
    <property type="entry name" value="Histone H3"/>
    <property type="match status" value="1"/>
</dbReference>
<keyword evidence="7" id="KW-0488">Methylation</keyword>
<organism evidence="14 15">
    <name type="scientific">Blomia tropicalis</name>
    <name type="common">Mite</name>
    <dbReference type="NCBI Taxonomy" id="40697"/>
    <lineage>
        <taxon>Eukaryota</taxon>
        <taxon>Metazoa</taxon>
        <taxon>Ecdysozoa</taxon>
        <taxon>Arthropoda</taxon>
        <taxon>Chelicerata</taxon>
        <taxon>Arachnida</taxon>
        <taxon>Acari</taxon>
        <taxon>Acariformes</taxon>
        <taxon>Sarcoptiformes</taxon>
        <taxon>Astigmata</taxon>
        <taxon>Glycyphagoidea</taxon>
        <taxon>Echimyopodidae</taxon>
        <taxon>Blomia</taxon>
    </lineage>
</organism>
<evidence type="ECO:0000256" key="3">
    <source>
        <dbReference type="ARBA" id="ARBA00004286"/>
    </source>
</evidence>
<protein>
    <recommendedName>
        <fullName evidence="13">Core Histone H2A/H2B/H3 domain-containing protein</fullName>
    </recommendedName>
</protein>
<dbReference type="SMART" id="SM00428">
    <property type="entry name" value="H3"/>
    <property type="match status" value="1"/>
</dbReference>
<evidence type="ECO:0000256" key="2">
    <source>
        <dbReference type="ARBA" id="ARBA00004123"/>
    </source>
</evidence>
<dbReference type="GO" id="GO:0000786">
    <property type="term" value="C:nucleosome"/>
    <property type="evidence" value="ECO:0007669"/>
    <property type="project" value="UniProtKB-KW"/>
</dbReference>
<keyword evidence="6" id="KW-0158">Chromosome</keyword>
<dbReference type="PANTHER" id="PTHR11426">
    <property type="entry name" value="HISTONE H3"/>
    <property type="match status" value="1"/>
</dbReference>
<name>A0A9Q0MG53_BLOTA</name>
<evidence type="ECO:0000256" key="5">
    <source>
        <dbReference type="ARBA" id="ARBA00011538"/>
    </source>
</evidence>
<evidence type="ECO:0000256" key="8">
    <source>
        <dbReference type="ARBA" id="ARBA00022990"/>
    </source>
</evidence>
<evidence type="ECO:0000256" key="6">
    <source>
        <dbReference type="ARBA" id="ARBA00022454"/>
    </source>
</evidence>
<evidence type="ECO:0000256" key="12">
    <source>
        <dbReference type="SAM" id="MobiDB-lite"/>
    </source>
</evidence>
<reference evidence="14" key="1">
    <citation type="submission" date="2022-12" db="EMBL/GenBank/DDBJ databases">
        <title>Genome assemblies of Blomia tropicalis.</title>
        <authorList>
            <person name="Cui Y."/>
        </authorList>
    </citation>
    <scope>NUCLEOTIDE SEQUENCE</scope>
    <source>
        <tissue evidence="14">Adult mites</tissue>
    </source>
</reference>
<evidence type="ECO:0000256" key="9">
    <source>
        <dbReference type="ARBA" id="ARBA00023125"/>
    </source>
</evidence>
<dbReference type="Gene3D" id="1.10.20.10">
    <property type="entry name" value="Histone, subunit A"/>
    <property type="match status" value="1"/>
</dbReference>
<comment type="similarity">
    <text evidence="4">Belongs to the histone H3 family.</text>
</comment>
<evidence type="ECO:0000313" key="15">
    <source>
        <dbReference type="Proteomes" id="UP001142055"/>
    </source>
</evidence>
<evidence type="ECO:0000313" key="14">
    <source>
        <dbReference type="EMBL" id="KAJ6224929.1"/>
    </source>
</evidence>
<keyword evidence="11" id="KW-0544">Nucleosome core</keyword>
<feature type="region of interest" description="Disordered" evidence="12">
    <location>
        <begin position="1"/>
        <end position="58"/>
    </location>
</feature>
<evidence type="ECO:0000256" key="10">
    <source>
        <dbReference type="ARBA" id="ARBA00023242"/>
    </source>
</evidence>
<keyword evidence="9" id="KW-0238">DNA-binding</keyword>
<dbReference type="CDD" id="cd22911">
    <property type="entry name" value="HFD_H3"/>
    <property type="match status" value="1"/>
</dbReference>
<evidence type="ECO:0000256" key="4">
    <source>
        <dbReference type="ARBA" id="ARBA00010343"/>
    </source>
</evidence>